<dbReference type="RefSeq" id="WP_171470164.1">
    <property type="nucleotide sequence ID" value="NZ_CP053452.2"/>
</dbReference>
<dbReference type="AlphaFoldDB" id="A0A6M5YJ63"/>
<evidence type="ECO:0000256" key="1">
    <source>
        <dbReference type="SAM" id="MobiDB-lite"/>
    </source>
</evidence>
<gene>
    <name evidence="2" type="ORF">FTUN_1606</name>
</gene>
<dbReference type="Gene3D" id="3.40.720.10">
    <property type="entry name" value="Alkaline Phosphatase, subunit A"/>
    <property type="match status" value="1"/>
</dbReference>
<organism evidence="2 3">
    <name type="scientific">Frigoriglobus tundricola</name>
    <dbReference type="NCBI Taxonomy" id="2774151"/>
    <lineage>
        <taxon>Bacteria</taxon>
        <taxon>Pseudomonadati</taxon>
        <taxon>Planctomycetota</taxon>
        <taxon>Planctomycetia</taxon>
        <taxon>Gemmatales</taxon>
        <taxon>Gemmataceae</taxon>
        <taxon>Frigoriglobus</taxon>
    </lineage>
</organism>
<dbReference type="Proteomes" id="UP000503447">
    <property type="component" value="Chromosome"/>
</dbReference>
<dbReference type="PROSITE" id="PS51318">
    <property type="entry name" value="TAT"/>
    <property type="match status" value="1"/>
</dbReference>
<dbReference type="InterPro" id="IPR017850">
    <property type="entry name" value="Alkaline_phosphatase_core_sf"/>
</dbReference>
<reference evidence="3" key="1">
    <citation type="submission" date="2020-05" db="EMBL/GenBank/DDBJ databases">
        <title>Frigoriglobus tundricola gen. nov., sp. nov., a psychrotolerant cellulolytic planctomycete of the family Gemmataceae with two divergent copies of 16S rRNA gene.</title>
        <authorList>
            <person name="Kulichevskaya I.S."/>
            <person name="Ivanova A.A."/>
            <person name="Naumoff D.G."/>
            <person name="Beletsky A.V."/>
            <person name="Rijpstra W.I.C."/>
            <person name="Sinninghe Damste J.S."/>
            <person name="Mardanov A.V."/>
            <person name="Ravin N.V."/>
            <person name="Dedysh S.N."/>
        </authorList>
    </citation>
    <scope>NUCLEOTIDE SEQUENCE [LARGE SCALE GENOMIC DNA]</scope>
    <source>
        <strain evidence="3">PL17</strain>
    </source>
</reference>
<dbReference type="PANTHER" id="PTHR43737">
    <property type="entry name" value="BLL7424 PROTEIN"/>
    <property type="match status" value="1"/>
</dbReference>
<evidence type="ECO:0000313" key="2">
    <source>
        <dbReference type="EMBL" id="QJW94087.1"/>
    </source>
</evidence>
<protein>
    <submittedName>
        <fullName evidence="2">Uncharacterized DUF1501 protein, type 1</fullName>
    </submittedName>
</protein>
<sequence length="463" mass="50868">MHSPSRRGFVQSAVAGSLLMPGILSELLAADAADPLAPRKPHHPAKAKAVIFLFMSGGVSHVDSFDPKPKLTENHGKTVTLDHPETRNRPGYEKLFLKKPNWTFRPRGKSGIETSDLFPHLAKQIDDVALVRSMHTSHSNHYNATLGMHTGSFAFARPSIGSWLSYGLGTSNRNLPSFLVLAPQMPYAGTQVWAADFLPGAHQGTRVVPGAEPVANLKRRVPTEKRQELELDALKALNEVHQAERADDPKLAARIKSFETAAGMQSEMPAALDLSKETDETLALYGLKRGQQDGFGWQCLVARRLVERGVRFVELIHTGSSGNWDSHGNMADHGRLAAQVDQPMAGLIQDLKRVGLFDDVLVVWTTEFGRTPFNNTADNPGREHHNWAFSSWLAGAGVKRGIAYGTTDEHGIKTAEKPVHVHDFHATILHLMGLDHEKLTYRHAGRDYRLTDVSGEVVTGVLS</sequence>
<dbReference type="InterPro" id="IPR006311">
    <property type="entry name" value="TAT_signal"/>
</dbReference>
<dbReference type="SUPFAM" id="SSF53649">
    <property type="entry name" value="Alkaline phosphatase-like"/>
    <property type="match status" value="1"/>
</dbReference>
<dbReference type="InterPro" id="IPR010869">
    <property type="entry name" value="DUF1501"/>
</dbReference>
<name>A0A6M5YJ63_9BACT</name>
<evidence type="ECO:0000313" key="3">
    <source>
        <dbReference type="Proteomes" id="UP000503447"/>
    </source>
</evidence>
<dbReference type="KEGG" id="ftj:FTUN_1606"/>
<dbReference type="PANTHER" id="PTHR43737:SF1">
    <property type="entry name" value="DUF1501 DOMAIN-CONTAINING PROTEIN"/>
    <property type="match status" value="1"/>
</dbReference>
<dbReference type="EMBL" id="CP053452">
    <property type="protein sequence ID" value="QJW94087.1"/>
    <property type="molecule type" value="Genomic_DNA"/>
</dbReference>
<keyword evidence="3" id="KW-1185">Reference proteome</keyword>
<accession>A0A6M5YJ63</accession>
<proteinExistence type="predicted"/>
<dbReference type="Pfam" id="PF07394">
    <property type="entry name" value="DUF1501"/>
    <property type="match status" value="1"/>
</dbReference>
<feature type="region of interest" description="Disordered" evidence="1">
    <location>
        <begin position="65"/>
        <end position="85"/>
    </location>
</feature>